<organism evidence="6 7">
    <name type="scientific">Levilactobacillus tujiorum</name>
    <dbReference type="NCBI Taxonomy" id="2912243"/>
    <lineage>
        <taxon>Bacteria</taxon>
        <taxon>Bacillati</taxon>
        <taxon>Bacillota</taxon>
        <taxon>Bacilli</taxon>
        <taxon>Lactobacillales</taxon>
        <taxon>Lactobacillaceae</taxon>
        <taxon>Levilactobacillus</taxon>
    </lineage>
</organism>
<accession>A0ABX1L2B7</accession>
<dbReference type="PANTHER" id="PTHR43423:SF1">
    <property type="entry name" value="ABC TRANSPORTER I FAMILY MEMBER 17"/>
    <property type="match status" value="1"/>
</dbReference>
<dbReference type="Gene3D" id="3.40.50.300">
    <property type="entry name" value="P-loop containing nucleotide triphosphate hydrolases"/>
    <property type="match status" value="1"/>
</dbReference>
<dbReference type="GO" id="GO:0005524">
    <property type="term" value="F:ATP binding"/>
    <property type="evidence" value="ECO:0007669"/>
    <property type="project" value="UniProtKB-KW"/>
</dbReference>
<dbReference type="SUPFAM" id="SSF52540">
    <property type="entry name" value="P-loop containing nucleoside triphosphate hydrolases"/>
    <property type="match status" value="1"/>
</dbReference>
<dbReference type="EMBL" id="JAAVSD010000006">
    <property type="protein sequence ID" value="NLR29176.1"/>
    <property type="molecule type" value="Genomic_DNA"/>
</dbReference>
<evidence type="ECO:0000259" key="5">
    <source>
        <dbReference type="PROSITE" id="PS50893"/>
    </source>
</evidence>
<dbReference type="Proteomes" id="UP000707477">
    <property type="component" value="Unassembled WGS sequence"/>
</dbReference>
<name>A0ABX1L2B7_9LACO</name>
<keyword evidence="7" id="KW-1185">Reference proteome</keyword>
<keyword evidence="2" id="KW-0592">Phosphate transport</keyword>
<keyword evidence="1" id="KW-0813">Transport</keyword>
<comment type="caution">
    <text evidence="6">The sequence shown here is derived from an EMBL/GenBank/DDBJ whole genome shotgun (WGS) entry which is preliminary data.</text>
</comment>
<proteinExistence type="predicted"/>
<dbReference type="PROSITE" id="PS50893">
    <property type="entry name" value="ABC_TRANSPORTER_2"/>
    <property type="match status" value="1"/>
</dbReference>
<evidence type="ECO:0000256" key="3">
    <source>
        <dbReference type="ARBA" id="ARBA00022741"/>
    </source>
</evidence>
<keyword evidence="3" id="KW-0547">Nucleotide-binding</keyword>
<dbReference type="InterPro" id="IPR003593">
    <property type="entry name" value="AAA+_ATPase"/>
</dbReference>
<dbReference type="PROSITE" id="PS00211">
    <property type="entry name" value="ABC_TRANSPORTER_1"/>
    <property type="match status" value="1"/>
</dbReference>
<protein>
    <submittedName>
        <fullName evidence="6">ATP-binding cassette domain-containing protein</fullName>
    </submittedName>
</protein>
<evidence type="ECO:0000313" key="6">
    <source>
        <dbReference type="EMBL" id="NLR29176.1"/>
    </source>
</evidence>
<dbReference type="Pfam" id="PF00005">
    <property type="entry name" value="ABC_tran"/>
    <property type="match status" value="1"/>
</dbReference>
<dbReference type="InterPro" id="IPR017871">
    <property type="entry name" value="ABC_transporter-like_CS"/>
</dbReference>
<gene>
    <name evidence="6" type="ORF">HEQ44_03150</name>
</gene>
<feature type="domain" description="ABC transporter" evidence="5">
    <location>
        <begin position="7"/>
        <end position="218"/>
    </location>
</feature>
<evidence type="ECO:0000256" key="1">
    <source>
        <dbReference type="ARBA" id="ARBA00022448"/>
    </source>
</evidence>
<dbReference type="InterPro" id="IPR027417">
    <property type="entry name" value="P-loop_NTPase"/>
</dbReference>
<dbReference type="RefSeq" id="WP_168848921.1">
    <property type="nucleotide sequence ID" value="NZ_JAAVSD010000006.1"/>
</dbReference>
<dbReference type="SMART" id="SM00382">
    <property type="entry name" value="AAA"/>
    <property type="match status" value="1"/>
</dbReference>
<evidence type="ECO:0000256" key="4">
    <source>
        <dbReference type="ARBA" id="ARBA00022840"/>
    </source>
</evidence>
<reference evidence="6 7" key="1">
    <citation type="submission" date="2020-03" db="EMBL/GenBank/DDBJ databases">
        <authorList>
            <person name="Zhang Z."/>
            <person name="Guo Z."/>
            <person name="Hou Q."/>
            <person name="Shen X."/>
        </authorList>
    </citation>
    <scope>NUCLEOTIDE SEQUENCE [LARGE SCALE GENOMIC DNA]</scope>
    <source>
        <strain evidence="6 7">HBUAS51329</strain>
    </source>
</reference>
<evidence type="ECO:0000313" key="7">
    <source>
        <dbReference type="Proteomes" id="UP000707477"/>
    </source>
</evidence>
<evidence type="ECO:0000256" key="2">
    <source>
        <dbReference type="ARBA" id="ARBA00022592"/>
    </source>
</evidence>
<dbReference type="PANTHER" id="PTHR43423">
    <property type="entry name" value="ABC TRANSPORTER I FAMILY MEMBER 17"/>
    <property type="match status" value="1"/>
</dbReference>
<keyword evidence="4 6" id="KW-0067">ATP-binding</keyword>
<sequence>MRPVSLLELRQVGYQVGDTPILQDINLTIDQGEWVTLTGPSGGGKSTLVRIMASLLSRTSGELSFVGKSIDDYDPIAYRRRVSYSFQQPTLFGATVRDNLQFPYQIRQLPFDQQRAVTALKYVGLTAADLDKAVVDLSGGQRQRVALLRNVMIYPEVLILDEVTAGLDADNKAFVWSMIRHFNVDDGITIVAITHDQAEIDAAKRLVTLADGRLVGGAQ</sequence>
<dbReference type="InterPro" id="IPR003439">
    <property type="entry name" value="ABC_transporter-like_ATP-bd"/>
</dbReference>